<dbReference type="Proteomes" id="UP000887566">
    <property type="component" value="Unplaced"/>
</dbReference>
<evidence type="ECO:0000256" key="1">
    <source>
        <dbReference type="ARBA" id="ARBA00004141"/>
    </source>
</evidence>
<keyword evidence="6" id="KW-1185">Reference proteome</keyword>
<organism evidence="6 7">
    <name type="scientific">Plectus sambesii</name>
    <dbReference type="NCBI Taxonomy" id="2011161"/>
    <lineage>
        <taxon>Eukaryota</taxon>
        <taxon>Metazoa</taxon>
        <taxon>Ecdysozoa</taxon>
        <taxon>Nematoda</taxon>
        <taxon>Chromadorea</taxon>
        <taxon>Plectida</taxon>
        <taxon>Plectina</taxon>
        <taxon>Plectoidea</taxon>
        <taxon>Plectidae</taxon>
        <taxon>Plectus</taxon>
    </lineage>
</organism>
<dbReference type="InterPro" id="IPR053286">
    <property type="entry name" value="Nematode_rcpt-like_srab"/>
</dbReference>
<proteinExistence type="predicted"/>
<evidence type="ECO:0000313" key="7">
    <source>
        <dbReference type="WBParaSite" id="PSAMB.scaffold235size63155.g3624.t1"/>
    </source>
</evidence>
<feature type="transmembrane region" description="Helical" evidence="5">
    <location>
        <begin position="12"/>
        <end position="32"/>
    </location>
</feature>
<dbReference type="SUPFAM" id="SSF81321">
    <property type="entry name" value="Family A G protein-coupled receptor-like"/>
    <property type="match status" value="1"/>
</dbReference>
<dbReference type="Pfam" id="PF10292">
    <property type="entry name" value="7TM_GPCR_Srab"/>
    <property type="match status" value="1"/>
</dbReference>
<evidence type="ECO:0000256" key="5">
    <source>
        <dbReference type="SAM" id="Phobius"/>
    </source>
</evidence>
<dbReference type="AlphaFoldDB" id="A0A914VRC2"/>
<evidence type="ECO:0000256" key="2">
    <source>
        <dbReference type="ARBA" id="ARBA00022692"/>
    </source>
</evidence>
<accession>A0A914VRC2</accession>
<feature type="transmembrane region" description="Helical" evidence="5">
    <location>
        <begin position="142"/>
        <end position="164"/>
    </location>
</feature>
<dbReference type="GO" id="GO:0016020">
    <property type="term" value="C:membrane"/>
    <property type="evidence" value="ECO:0007669"/>
    <property type="project" value="UniProtKB-SubCell"/>
</dbReference>
<dbReference type="PANTHER" id="PTHR46561">
    <property type="entry name" value="SERPENTINE RECEPTOR, CLASS AB (CLASS A-LIKE)-RELATED"/>
    <property type="match status" value="1"/>
</dbReference>
<feature type="transmembrane region" description="Helical" evidence="5">
    <location>
        <begin position="176"/>
        <end position="199"/>
    </location>
</feature>
<dbReference type="PANTHER" id="PTHR46561:SF11">
    <property type="entry name" value="SERPENTINE RECEPTOR CLASS ALPHA_BETA-14"/>
    <property type="match status" value="1"/>
</dbReference>
<comment type="subcellular location">
    <subcellularLocation>
        <location evidence="1">Membrane</location>
        <topology evidence="1">Multi-pass membrane protein</topology>
    </subcellularLocation>
</comment>
<keyword evidence="4 5" id="KW-0472">Membrane</keyword>
<dbReference type="WBParaSite" id="PSAMB.scaffold235size63155.g3624.t1">
    <property type="protein sequence ID" value="PSAMB.scaffold235size63155.g3624.t1"/>
    <property type="gene ID" value="PSAMB.scaffold235size63155.g3624"/>
</dbReference>
<keyword evidence="2 5" id="KW-0812">Transmembrane</keyword>
<evidence type="ECO:0000256" key="3">
    <source>
        <dbReference type="ARBA" id="ARBA00022989"/>
    </source>
</evidence>
<feature type="transmembrane region" description="Helical" evidence="5">
    <location>
        <begin position="44"/>
        <end position="69"/>
    </location>
</feature>
<evidence type="ECO:0000256" key="4">
    <source>
        <dbReference type="ARBA" id="ARBA00023136"/>
    </source>
</evidence>
<sequence length="250" mass="28714">MSISAPLRGSAVIPYFGNVWTLLAITLERTIATYKYQTYERTGQYYWSVILIAAQLFLAASPVCLIVLSSDWSEMKAIITMTSTKTTTIVSNINKSMGAVELVTLCLLYGLLRYNAKKKTQLQEASLTEKYQVDENLRSIRLLIPMMITHFCCFMPTLIAFPLYYEIDPSPDSRQYPIFLEVFGITILYAVLLPVVLFWRHKSLRDNLRKSMGIFDRVEPEGARADGRTIEQMRHFALLSSIWEREIAKR</sequence>
<name>A0A914VRC2_9BILA</name>
<feature type="transmembrane region" description="Helical" evidence="5">
    <location>
        <begin position="89"/>
        <end position="112"/>
    </location>
</feature>
<reference evidence="7" key="1">
    <citation type="submission" date="2022-11" db="UniProtKB">
        <authorList>
            <consortium name="WormBaseParasite"/>
        </authorList>
    </citation>
    <scope>IDENTIFICATION</scope>
</reference>
<protein>
    <submittedName>
        <fullName evidence="7">G protein-coupled receptor</fullName>
    </submittedName>
</protein>
<dbReference type="Gene3D" id="1.20.1070.10">
    <property type="entry name" value="Rhodopsin 7-helix transmembrane proteins"/>
    <property type="match status" value="1"/>
</dbReference>
<dbReference type="InterPro" id="IPR019408">
    <property type="entry name" value="7TM_GPCR_serpentine_rcpt_Srab"/>
</dbReference>
<keyword evidence="3 5" id="KW-1133">Transmembrane helix</keyword>
<evidence type="ECO:0000313" key="6">
    <source>
        <dbReference type="Proteomes" id="UP000887566"/>
    </source>
</evidence>